<proteinExistence type="predicted"/>
<keyword evidence="4 8" id="KW-0863">Zinc-finger</keyword>
<dbReference type="GO" id="GO:0000978">
    <property type="term" value="F:RNA polymerase II cis-regulatory region sequence-specific DNA binding"/>
    <property type="evidence" value="ECO:0007669"/>
    <property type="project" value="TreeGrafter"/>
</dbReference>
<feature type="domain" description="C2H2-type" evidence="9">
    <location>
        <begin position="226"/>
        <end position="253"/>
    </location>
</feature>
<keyword evidence="11" id="KW-1185">Reference proteome</keyword>
<dbReference type="PANTHER" id="PTHR24404:SF106">
    <property type="entry name" value="C2H2-TYPE DOMAIN-CONTAINING PROTEIN"/>
    <property type="match status" value="1"/>
</dbReference>
<dbReference type="Proteomes" id="UP000648187">
    <property type="component" value="Unassembled WGS sequence"/>
</dbReference>
<feature type="domain" description="C2H2-type" evidence="9">
    <location>
        <begin position="103"/>
        <end position="125"/>
    </location>
</feature>
<keyword evidence="3" id="KW-0677">Repeat</keyword>
<evidence type="ECO:0000256" key="8">
    <source>
        <dbReference type="PROSITE-ProRule" id="PRU00042"/>
    </source>
</evidence>
<dbReference type="GO" id="GO:0005634">
    <property type="term" value="C:nucleus"/>
    <property type="evidence" value="ECO:0007669"/>
    <property type="project" value="UniProtKB-SubCell"/>
</dbReference>
<dbReference type="GO" id="GO:0006357">
    <property type="term" value="P:regulation of transcription by RNA polymerase II"/>
    <property type="evidence" value="ECO:0007669"/>
    <property type="project" value="TreeGrafter"/>
</dbReference>
<dbReference type="PROSITE" id="PS50157">
    <property type="entry name" value="ZINC_FINGER_C2H2_2"/>
    <property type="match status" value="4"/>
</dbReference>
<gene>
    <name evidence="10" type="ORF">HW555_012508</name>
</gene>
<evidence type="ECO:0000256" key="7">
    <source>
        <dbReference type="ARBA" id="ARBA00023242"/>
    </source>
</evidence>
<dbReference type="InterPro" id="IPR050589">
    <property type="entry name" value="Ikaros_C2H2-ZF"/>
</dbReference>
<evidence type="ECO:0000256" key="2">
    <source>
        <dbReference type="ARBA" id="ARBA00022723"/>
    </source>
</evidence>
<comment type="subcellular location">
    <subcellularLocation>
        <location evidence="1">Nucleus</location>
    </subcellularLocation>
</comment>
<dbReference type="PROSITE" id="PS00028">
    <property type="entry name" value="ZINC_FINGER_C2H2_1"/>
    <property type="match status" value="4"/>
</dbReference>
<evidence type="ECO:0000313" key="10">
    <source>
        <dbReference type="EMBL" id="KAF9407479.1"/>
    </source>
</evidence>
<sequence length="409" mass="47869">MKLKLEPVIKLQKLVLHVCQKCKEVFKNSNGLKEHRCHYNKQFYKHAVSAYVAMERMQIHNCTESFKSKTDYLLHNIEHVQANVRKRRSIEKTATNGHILKPYKCPDCDIKFAAQSTLDLHSMVHMPYPHVCPCGVGYYKQTDLISHIKLVHGNHKTTKTKFSHNSLPFNTETIKEILKINKPILKTNLVENKKSFNNNNNVKLKSKKNGVTPKRTEIVKTNDNKYKCPVCNALFNSRASVILHCRVHVNKRVHSCYLCSEKTNTVDLLRLHVKEQHNTDKICVCRFCPNSYTNFSHRTRHERVHANDMSLSSYTRYPFSFKTFPGASRDHRLQRRVKKRGFTCDNCKLSFKSKCLLVTHILRRVCAKDSFECDYCHKKFKYKAYLRKHILNVHSHNKSDVGRESRIKL</sequence>
<protein>
    <recommendedName>
        <fullName evidence="9">C2H2-type domain-containing protein</fullName>
    </recommendedName>
</protein>
<dbReference type="PANTHER" id="PTHR24404">
    <property type="entry name" value="ZINC FINGER PROTEIN"/>
    <property type="match status" value="1"/>
</dbReference>
<keyword evidence="5" id="KW-0862">Zinc</keyword>
<accession>A0A835L3I5</accession>
<dbReference type="AlphaFoldDB" id="A0A835L3I5"/>
<feature type="domain" description="C2H2-type" evidence="9">
    <location>
        <begin position="283"/>
        <end position="310"/>
    </location>
</feature>
<comment type="caution">
    <text evidence="10">The sequence shown here is derived from an EMBL/GenBank/DDBJ whole genome shotgun (WGS) entry which is preliminary data.</text>
</comment>
<reference evidence="10" key="1">
    <citation type="submission" date="2020-08" db="EMBL/GenBank/DDBJ databases">
        <title>Spodoptera exigua strain:BAW_Kor-Di-RS1 Genome sequencing and assembly.</title>
        <authorList>
            <person name="Kim J."/>
            <person name="Nam H.Y."/>
            <person name="Kwon M."/>
            <person name="Choi J.H."/>
            <person name="Cho S.R."/>
            <person name="Kim G.-H."/>
        </authorList>
    </citation>
    <scope>NUCLEOTIDE SEQUENCE</scope>
    <source>
        <strain evidence="10">BAW_Kor-Di-RS1</strain>
        <tissue evidence="10">Whole-body</tissue>
    </source>
</reference>
<evidence type="ECO:0000256" key="5">
    <source>
        <dbReference type="ARBA" id="ARBA00022833"/>
    </source>
</evidence>
<feature type="domain" description="C2H2-type" evidence="9">
    <location>
        <begin position="371"/>
        <end position="399"/>
    </location>
</feature>
<evidence type="ECO:0000256" key="6">
    <source>
        <dbReference type="ARBA" id="ARBA00023125"/>
    </source>
</evidence>
<dbReference type="EMBL" id="JACKWZ010000466">
    <property type="protein sequence ID" value="KAF9407479.1"/>
    <property type="molecule type" value="Genomic_DNA"/>
</dbReference>
<dbReference type="GO" id="GO:0003700">
    <property type="term" value="F:DNA-binding transcription factor activity"/>
    <property type="evidence" value="ECO:0007669"/>
    <property type="project" value="TreeGrafter"/>
</dbReference>
<evidence type="ECO:0000256" key="1">
    <source>
        <dbReference type="ARBA" id="ARBA00004123"/>
    </source>
</evidence>
<evidence type="ECO:0000313" key="11">
    <source>
        <dbReference type="Proteomes" id="UP000648187"/>
    </source>
</evidence>
<name>A0A835L3I5_SPOEX</name>
<evidence type="ECO:0000256" key="4">
    <source>
        <dbReference type="ARBA" id="ARBA00022771"/>
    </source>
</evidence>
<keyword evidence="6" id="KW-0238">DNA-binding</keyword>
<dbReference type="SMART" id="SM00355">
    <property type="entry name" value="ZnF_C2H2"/>
    <property type="match status" value="9"/>
</dbReference>
<dbReference type="GO" id="GO:0008270">
    <property type="term" value="F:zinc ion binding"/>
    <property type="evidence" value="ECO:0007669"/>
    <property type="project" value="UniProtKB-KW"/>
</dbReference>
<dbReference type="InterPro" id="IPR013087">
    <property type="entry name" value="Znf_C2H2_type"/>
</dbReference>
<organism evidence="10 11">
    <name type="scientific">Spodoptera exigua</name>
    <name type="common">Beet armyworm</name>
    <name type="synonym">Noctua fulgens</name>
    <dbReference type="NCBI Taxonomy" id="7107"/>
    <lineage>
        <taxon>Eukaryota</taxon>
        <taxon>Metazoa</taxon>
        <taxon>Ecdysozoa</taxon>
        <taxon>Arthropoda</taxon>
        <taxon>Hexapoda</taxon>
        <taxon>Insecta</taxon>
        <taxon>Pterygota</taxon>
        <taxon>Neoptera</taxon>
        <taxon>Endopterygota</taxon>
        <taxon>Lepidoptera</taxon>
        <taxon>Glossata</taxon>
        <taxon>Ditrysia</taxon>
        <taxon>Noctuoidea</taxon>
        <taxon>Noctuidae</taxon>
        <taxon>Amphipyrinae</taxon>
        <taxon>Spodoptera</taxon>
    </lineage>
</organism>
<evidence type="ECO:0000256" key="3">
    <source>
        <dbReference type="ARBA" id="ARBA00022737"/>
    </source>
</evidence>
<keyword evidence="7" id="KW-0539">Nucleus</keyword>
<keyword evidence="2" id="KW-0479">Metal-binding</keyword>
<dbReference type="SUPFAM" id="SSF57667">
    <property type="entry name" value="beta-beta-alpha zinc fingers"/>
    <property type="match status" value="3"/>
</dbReference>
<dbReference type="InterPro" id="IPR036236">
    <property type="entry name" value="Znf_C2H2_sf"/>
</dbReference>
<evidence type="ECO:0000259" key="9">
    <source>
        <dbReference type="PROSITE" id="PS50157"/>
    </source>
</evidence>
<dbReference type="Gene3D" id="3.30.160.60">
    <property type="entry name" value="Classic Zinc Finger"/>
    <property type="match status" value="3"/>
</dbReference>
<dbReference type="Pfam" id="PF00096">
    <property type="entry name" value="zf-C2H2"/>
    <property type="match status" value="2"/>
</dbReference>